<organism evidence="1 2">
    <name type="scientific">Zooshikella ganghwensis</name>
    <dbReference type="NCBI Taxonomy" id="202772"/>
    <lineage>
        <taxon>Bacteria</taxon>
        <taxon>Pseudomonadati</taxon>
        <taxon>Pseudomonadota</taxon>
        <taxon>Gammaproteobacteria</taxon>
        <taxon>Oceanospirillales</taxon>
        <taxon>Zooshikellaceae</taxon>
        <taxon>Zooshikella</taxon>
    </lineage>
</organism>
<keyword evidence="2" id="KW-1185">Reference proteome</keyword>
<dbReference type="RefSeq" id="WP_094788435.1">
    <property type="nucleotide sequence ID" value="NZ_NDXW01000001.1"/>
</dbReference>
<gene>
    <name evidence="1" type="ORF">B9G39_19670</name>
</gene>
<protein>
    <submittedName>
        <fullName evidence="1">Uncharacterized protein</fullName>
    </submittedName>
</protein>
<sequence>MLIVKKEPHPNEIEDINKDEAEAAESAKRFEDAFNSTRQKLEITGLSQILGQILQQEKRSLPDTRDFHTHAISREQKIADTSLSQIQLKEEKRKLRNLTTYINELGARIPSQDLVKIKAELKALGAALF</sequence>
<evidence type="ECO:0000313" key="1">
    <source>
        <dbReference type="EMBL" id="RDH45485.1"/>
    </source>
</evidence>
<reference evidence="1 2" key="1">
    <citation type="submission" date="2017-04" db="EMBL/GenBank/DDBJ databases">
        <title>Draft genome sequence of Zooshikella ganghwensis VG4 isolated from Red Sea sediments.</title>
        <authorList>
            <person name="Rehman Z."/>
            <person name="Alam I."/>
            <person name="Kamau A."/>
            <person name="Bajic V."/>
            <person name="Leiknes T."/>
        </authorList>
    </citation>
    <scope>NUCLEOTIDE SEQUENCE [LARGE SCALE GENOMIC DNA]</scope>
    <source>
        <strain evidence="1 2">VG4</strain>
    </source>
</reference>
<dbReference type="AlphaFoldDB" id="A0A4P9VPQ9"/>
<comment type="caution">
    <text evidence="1">The sequence shown here is derived from an EMBL/GenBank/DDBJ whole genome shotgun (WGS) entry which is preliminary data.</text>
</comment>
<proteinExistence type="predicted"/>
<accession>A0A4P9VPQ9</accession>
<dbReference type="EMBL" id="NDXW01000001">
    <property type="protein sequence ID" value="RDH45485.1"/>
    <property type="molecule type" value="Genomic_DNA"/>
</dbReference>
<evidence type="ECO:0000313" key="2">
    <source>
        <dbReference type="Proteomes" id="UP000257039"/>
    </source>
</evidence>
<dbReference type="Proteomes" id="UP000257039">
    <property type="component" value="Unassembled WGS sequence"/>
</dbReference>
<name>A0A4P9VPQ9_9GAMM</name>